<feature type="coiled-coil region" evidence="3">
    <location>
        <begin position="1371"/>
        <end position="1398"/>
    </location>
</feature>
<dbReference type="Proteomes" id="UP000815325">
    <property type="component" value="Unassembled WGS sequence"/>
</dbReference>
<comment type="caution">
    <text evidence="6">The sequence shown here is derived from an EMBL/GenBank/DDBJ whole genome shotgun (WGS) entry which is preliminary data.</text>
</comment>
<dbReference type="PANTHER" id="PTHR44329">
    <property type="entry name" value="SERINE/THREONINE-PROTEIN KINASE TNNI3K-RELATED"/>
    <property type="match status" value="1"/>
</dbReference>
<protein>
    <recommendedName>
        <fullName evidence="5">Protein kinase domain-containing protein</fullName>
    </recommendedName>
</protein>
<keyword evidence="7" id="KW-1185">Reference proteome</keyword>
<dbReference type="EMBL" id="MU069605">
    <property type="protein sequence ID" value="KAF5837720.1"/>
    <property type="molecule type" value="Genomic_DNA"/>
</dbReference>
<feature type="compositionally biased region" description="Gly residues" evidence="4">
    <location>
        <begin position="1607"/>
        <end position="1617"/>
    </location>
</feature>
<dbReference type="InterPro" id="IPR008271">
    <property type="entry name" value="Ser/Thr_kinase_AS"/>
</dbReference>
<feature type="compositionally biased region" description="Low complexity" evidence="4">
    <location>
        <begin position="972"/>
        <end position="984"/>
    </location>
</feature>
<feature type="compositionally biased region" description="Low complexity" evidence="4">
    <location>
        <begin position="1587"/>
        <end position="1606"/>
    </location>
</feature>
<dbReference type="InterPro" id="IPR011009">
    <property type="entry name" value="Kinase-like_dom_sf"/>
</dbReference>
<feature type="region of interest" description="Disordered" evidence="4">
    <location>
        <begin position="530"/>
        <end position="558"/>
    </location>
</feature>
<feature type="compositionally biased region" description="Polar residues" evidence="4">
    <location>
        <begin position="361"/>
        <end position="373"/>
    </location>
</feature>
<dbReference type="PANTHER" id="PTHR44329:SF298">
    <property type="entry name" value="MIXED LINEAGE KINASE DOMAIN-LIKE PROTEIN"/>
    <property type="match status" value="1"/>
</dbReference>
<name>A0ABQ7GT16_DUNSA</name>
<evidence type="ECO:0000313" key="7">
    <source>
        <dbReference type="Proteomes" id="UP000815325"/>
    </source>
</evidence>
<feature type="compositionally biased region" description="Polar residues" evidence="4">
    <location>
        <begin position="803"/>
        <end position="816"/>
    </location>
</feature>
<accession>A0ABQ7GT16</accession>
<sequence length="1716" mass="178566">MWSGGSGQLLRPEATVCELHEAGVDTLPFQLSSTQVTGATGGVGGGGGALTRHGSLASSAAGGCVYATQHAIHPRQTQLSCHDSLTSHRPTRHDSLASGGAASGILAHGRQFSGIDHSSRQGSGIMSQLQHSCHNDHSGRQGSGIDHSSRQGSGVMSQLQQSSHNTHSSNANHNSMGAFGSIRSSDGHMSGDPGHDAAQHSGTSVHASSSLLAALFCGGGSGSPTRGQPHAAQSPVLRSKGGDTDAGRGCAAGPDWRHTIAGLLGGCGLGGRRAGPSHMLSDGGGSGELSGQRGPYLTSSAALESAPSSPAPAIGGLSKTPSSGGAALASRGRGRSGRGRPGGCSRKKGRQHQAGAANLHHGQNSTCSSNSSNKGGGVASRGLSSSRASFGAGAPAAGGAGAGSVKPRRGEDSNAGATAFLYQFTKEDEDWLVRAPQLSVWDEKYPTMPAAVGDDGLDGSGDTSSFGMWGMAGEQQPAVMGPVCYLPTADQTSFLPRRMTSGMLDSTEVEGQLLLEENLLPPVLDPAISPGLPRITDAPTSGQGDRPQQPQQANGQVAGVDATALAVSRQGSLLQMAMPNGSYPHTTTDDDDVRSRIIRRKCMTWAGRPGIDGDDQAPSLVDLPHGVVANLMPPPRRYLLVPHASGSPSNPPGIPPSPSSPVLLPTGGSCASQLAARHCYYYQRTPRQVPPVDLHIDFEKEVAPTLGRLIGVGGFGRVYAAQWRGQDVAVKVLLCDDAKHYQALLKEVQLCARFRACPFIVRLLGACMGPRCKRTQSKASMATAAAGAAAALPAGLHSVRKSSTAHNTYSSTNSGTGIVLEAGTDVKPGGGADKLTHAAQRQPPVGADHKEVAGCDSPRDELPHSGAPPAGDPHPGTAHAGSAGILPAGISPLSPKLASSRLPLAAGADVAPPEDAALHPQGGHEASPLTPPAACQPHKRHHHHHRRRHRHYLPPPALHRLQRRQKHRKAQEQQQQTGLQGCGQEPRPSQESPPLQRMPHLSQPFLLNDSMPPSTCSTPDAMAQAPPAFLDPPCLPRRSCSFAALQELDGLSTPLDPTQFIQTPPALALELERRSAGTEEEEHSACSSRMFQSAAGSSVFGSCSNTRDLCSWQGTFCFESRHGNQEQGRRKSMGGVLHQASSRSPSQLPTTPLSSRIPAVSLGSPYMRSNLERSSGSGGHSSYQSWDSSPPSQRSSAPSATACMAGSGSSDPHFPGAGVHHGGLHQHQSGTLAAAAPADASPLQPEPHTSEPRSLQQEPTPPNPAQKGHALLSRGPIGEGVTVLEAQGADLAKAAIAPAAPQPSAGTEGMVAAAQHNVRSPVDCNKGVQQQQCRHGDEHVQSAVLGRQGPSAFAGVPALQPTDIQACGCASSDAEWEKQREEEEMDCVDEEVDLQQREGPRQVSLIMELAVYSLAERIHVCKTQAQSAQERPEGGPMSMRELLQVSYDVAAGLAALHASGVIHRDLKPQNVLLVKERGKLCDFGISRLKDPYRSCVSVTQQGGTPHYMAPELFNGSRVDEKCDIYSLGCIIYECVTGKAPWSELNAPPPKPPRPCAEISSSSSSSSGGKGGSNEGPQQKPKHEAHGRGANSNSSGSSSSNNGAVGRSDGGAEGAAGGGGAVMPQGGMGALFQIILNVAINRRRPTIPDHCPPGVRALITACWRDDPRQRPPARVLMARLEELQRREAERRAIAAAAAKAKRTTSANSGNSNRRRRI</sequence>
<feature type="compositionally biased region" description="Low complexity" evidence="4">
    <location>
        <begin position="1141"/>
        <end position="1156"/>
    </location>
</feature>
<reference evidence="6" key="1">
    <citation type="submission" date="2017-08" db="EMBL/GenBank/DDBJ databases">
        <authorList>
            <person name="Polle J.E."/>
            <person name="Barry K."/>
            <person name="Cushman J."/>
            <person name="Schmutz J."/>
            <person name="Tran D."/>
            <person name="Hathwaick L.T."/>
            <person name="Yim W.C."/>
            <person name="Jenkins J."/>
            <person name="Mckie-Krisberg Z.M."/>
            <person name="Prochnik S."/>
            <person name="Lindquist E."/>
            <person name="Dockter R.B."/>
            <person name="Adam C."/>
            <person name="Molina H."/>
            <person name="Bunkerborg J."/>
            <person name="Jin E."/>
            <person name="Buchheim M."/>
            <person name="Magnuson J."/>
        </authorList>
    </citation>
    <scope>NUCLEOTIDE SEQUENCE</scope>
    <source>
        <strain evidence="6">CCAP 19/18</strain>
    </source>
</reference>
<evidence type="ECO:0000256" key="2">
    <source>
        <dbReference type="ARBA" id="ARBA00022840"/>
    </source>
</evidence>
<feature type="region of interest" description="Disordered" evidence="4">
    <location>
        <begin position="114"/>
        <end position="205"/>
    </location>
</feature>
<organism evidence="6 7">
    <name type="scientific">Dunaliella salina</name>
    <name type="common">Green alga</name>
    <name type="synonym">Protococcus salinus</name>
    <dbReference type="NCBI Taxonomy" id="3046"/>
    <lineage>
        <taxon>Eukaryota</taxon>
        <taxon>Viridiplantae</taxon>
        <taxon>Chlorophyta</taxon>
        <taxon>core chlorophytes</taxon>
        <taxon>Chlorophyceae</taxon>
        <taxon>CS clade</taxon>
        <taxon>Chlamydomonadales</taxon>
        <taxon>Dunaliellaceae</taxon>
        <taxon>Dunaliella</taxon>
    </lineage>
</organism>
<feature type="compositionally biased region" description="Low complexity" evidence="4">
    <location>
        <begin position="322"/>
        <end position="331"/>
    </location>
</feature>
<feature type="domain" description="Protein kinase" evidence="5">
    <location>
        <begin position="1297"/>
        <end position="1682"/>
    </location>
</feature>
<dbReference type="Gene3D" id="1.10.510.10">
    <property type="entry name" value="Transferase(Phosphotransferase) domain 1"/>
    <property type="match status" value="2"/>
</dbReference>
<feature type="compositionally biased region" description="Polar residues" evidence="4">
    <location>
        <begin position="538"/>
        <end position="555"/>
    </location>
</feature>
<dbReference type="Pfam" id="PF00069">
    <property type="entry name" value="Pkinase"/>
    <property type="match status" value="1"/>
</dbReference>
<feature type="compositionally biased region" description="Basic residues" evidence="4">
    <location>
        <begin position="937"/>
        <end position="952"/>
    </location>
</feature>
<feature type="region of interest" description="Disordered" evidence="4">
    <location>
        <begin position="1122"/>
        <end position="1273"/>
    </location>
</feature>
<feature type="compositionally biased region" description="Basic and acidic residues" evidence="4">
    <location>
        <begin position="847"/>
        <end position="863"/>
    </location>
</feature>
<keyword evidence="1" id="KW-0547">Nucleotide-binding</keyword>
<dbReference type="InterPro" id="IPR001245">
    <property type="entry name" value="Ser-Thr/Tyr_kinase_cat_dom"/>
</dbReference>
<feature type="region of interest" description="Disordered" evidence="4">
    <location>
        <begin position="301"/>
        <end position="412"/>
    </location>
</feature>
<gene>
    <name evidence="6" type="ORF">DUNSADRAFT_3975</name>
</gene>
<feature type="region of interest" description="Disordered" evidence="4">
    <location>
        <begin position="912"/>
        <end position="1020"/>
    </location>
</feature>
<evidence type="ECO:0000313" key="6">
    <source>
        <dbReference type="EMBL" id="KAF5837720.1"/>
    </source>
</evidence>
<feature type="compositionally biased region" description="Polar residues" evidence="4">
    <location>
        <begin position="120"/>
        <end position="132"/>
    </location>
</feature>
<keyword evidence="2" id="KW-0067">ATP-binding</keyword>
<evidence type="ECO:0000256" key="4">
    <source>
        <dbReference type="SAM" id="MobiDB-lite"/>
    </source>
</evidence>
<feature type="compositionally biased region" description="Low complexity" evidence="4">
    <location>
        <begin position="157"/>
        <end position="175"/>
    </location>
</feature>
<dbReference type="Pfam" id="PF07714">
    <property type="entry name" value="PK_Tyr_Ser-Thr"/>
    <property type="match status" value="1"/>
</dbReference>
<feature type="compositionally biased region" description="Low complexity" evidence="4">
    <location>
        <begin position="301"/>
        <end position="313"/>
    </location>
</feature>
<dbReference type="PROSITE" id="PS00108">
    <property type="entry name" value="PROTEIN_KINASE_ST"/>
    <property type="match status" value="1"/>
</dbReference>
<dbReference type="SMART" id="SM00220">
    <property type="entry name" value="S_TKc"/>
    <property type="match status" value="1"/>
</dbReference>
<dbReference type="PROSITE" id="PS50011">
    <property type="entry name" value="PROTEIN_KINASE_DOM"/>
    <property type="match status" value="1"/>
</dbReference>
<feature type="compositionally biased region" description="Low complexity" evidence="4">
    <location>
        <begin position="1695"/>
        <end position="1710"/>
    </location>
</feature>
<proteinExistence type="predicted"/>
<dbReference type="SUPFAM" id="SSF56112">
    <property type="entry name" value="Protein kinase-like (PK-like)"/>
    <property type="match status" value="1"/>
</dbReference>
<feature type="region of interest" description="Disordered" evidence="4">
    <location>
        <begin position="1545"/>
        <end position="1617"/>
    </location>
</feature>
<keyword evidence="3" id="KW-0175">Coiled coil</keyword>
<dbReference type="InterPro" id="IPR000719">
    <property type="entry name" value="Prot_kinase_dom"/>
</dbReference>
<dbReference type="Gene3D" id="3.30.200.20">
    <property type="entry name" value="Phosphorylase Kinase, domain 1"/>
    <property type="match status" value="1"/>
</dbReference>
<evidence type="ECO:0000256" key="3">
    <source>
        <dbReference type="SAM" id="Coils"/>
    </source>
</evidence>
<feature type="region of interest" description="Disordered" evidence="4">
    <location>
        <begin position="803"/>
        <end position="887"/>
    </location>
</feature>
<feature type="compositionally biased region" description="Low complexity" evidence="4">
    <location>
        <begin position="380"/>
        <end position="395"/>
    </location>
</feature>
<dbReference type="InterPro" id="IPR051681">
    <property type="entry name" value="Ser/Thr_Kinases-Pseudokinases"/>
</dbReference>
<evidence type="ECO:0000259" key="5">
    <source>
        <dbReference type="PROSITE" id="PS50011"/>
    </source>
</evidence>
<feature type="region of interest" description="Disordered" evidence="4">
    <location>
        <begin position="1695"/>
        <end position="1716"/>
    </location>
</feature>
<feature type="region of interest" description="Disordered" evidence="4">
    <location>
        <begin position="222"/>
        <end position="250"/>
    </location>
</feature>
<evidence type="ECO:0000256" key="1">
    <source>
        <dbReference type="ARBA" id="ARBA00022741"/>
    </source>
</evidence>
<feature type="compositionally biased region" description="Low complexity" evidence="4">
    <location>
        <begin position="1180"/>
        <end position="1202"/>
    </location>
</feature>
<feature type="compositionally biased region" description="Basic residues" evidence="4">
    <location>
        <begin position="960"/>
        <end position="969"/>
    </location>
</feature>